<keyword evidence="4" id="KW-1185">Reference proteome</keyword>
<evidence type="ECO:0000313" key="3">
    <source>
        <dbReference type="EMBL" id="SMO62867.1"/>
    </source>
</evidence>
<reference evidence="3 4" key="1">
    <citation type="submission" date="2017-05" db="EMBL/GenBank/DDBJ databases">
        <authorList>
            <person name="Varghese N."/>
            <person name="Submissions S."/>
        </authorList>
    </citation>
    <scope>NUCLEOTIDE SEQUENCE [LARGE SCALE GENOMIC DNA]</scope>
    <source>
        <strain evidence="3 4">DSM 21194</strain>
    </source>
</reference>
<evidence type="ECO:0000256" key="1">
    <source>
        <dbReference type="ARBA" id="ARBA00022729"/>
    </source>
</evidence>
<protein>
    <submittedName>
        <fullName evidence="3">Repeat domain-containing protein</fullName>
    </submittedName>
</protein>
<gene>
    <name evidence="3" type="ORF">SAMN06265218_107116</name>
</gene>
<dbReference type="InterPro" id="IPR028994">
    <property type="entry name" value="Integrin_alpha_N"/>
</dbReference>
<accession>A0A521CTQ2</accession>
<dbReference type="RefSeq" id="WP_142714365.1">
    <property type="nucleotide sequence ID" value="NZ_FXTH01000007.1"/>
</dbReference>
<dbReference type="Pfam" id="PF13517">
    <property type="entry name" value="FG-GAP_3"/>
    <property type="match status" value="4"/>
</dbReference>
<dbReference type="Proteomes" id="UP000317593">
    <property type="component" value="Unassembled WGS sequence"/>
</dbReference>
<dbReference type="SUPFAM" id="SSF69318">
    <property type="entry name" value="Integrin alpha N-terminal domain"/>
    <property type="match status" value="2"/>
</dbReference>
<dbReference type="PANTHER" id="PTHR16026">
    <property type="entry name" value="CARTILAGE ACIDIC PROTEIN 1"/>
    <property type="match status" value="1"/>
</dbReference>
<proteinExistence type="predicted"/>
<name>A0A521CTQ2_9BACT</name>
<evidence type="ECO:0000259" key="2">
    <source>
        <dbReference type="Pfam" id="PF07593"/>
    </source>
</evidence>
<dbReference type="PROSITE" id="PS51257">
    <property type="entry name" value="PROKAR_LIPOPROTEIN"/>
    <property type="match status" value="1"/>
</dbReference>
<dbReference type="OrthoDB" id="9816120at2"/>
<dbReference type="InterPro" id="IPR011519">
    <property type="entry name" value="UnbV_ASPIC"/>
</dbReference>
<dbReference type="EMBL" id="FXTH01000007">
    <property type="protein sequence ID" value="SMO62867.1"/>
    <property type="molecule type" value="Genomic_DNA"/>
</dbReference>
<dbReference type="Pfam" id="PF07593">
    <property type="entry name" value="UnbV_ASPIC"/>
    <property type="match status" value="1"/>
</dbReference>
<organism evidence="3 4">
    <name type="scientific">Fodinibius sediminis</name>
    <dbReference type="NCBI Taxonomy" id="1214077"/>
    <lineage>
        <taxon>Bacteria</taxon>
        <taxon>Pseudomonadati</taxon>
        <taxon>Balneolota</taxon>
        <taxon>Balneolia</taxon>
        <taxon>Balneolales</taxon>
        <taxon>Balneolaceae</taxon>
        <taxon>Fodinibius</taxon>
    </lineage>
</organism>
<dbReference type="InterPro" id="IPR013517">
    <property type="entry name" value="FG-GAP"/>
</dbReference>
<dbReference type="AlphaFoldDB" id="A0A521CTQ2"/>
<evidence type="ECO:0000313" key="4">
    <source>
        <dbReference type="Proteomes" id="UP000317593"/>
    </source>
</evidence>
<dbReference type="PANTHER" id="PTHR16026:SF0">
    <property type="entry name" value="CARTILAGE ACIDIC PROTEIN 1"/>
    <property type="match status" value="1"/>
</dbReference>
<dbReference type="InterPro" id="IPR027039">
    <property type="entry name" value="Crtac1"/>
</dbReference>
<sequence length="1142" mass="126847">MILIWKKRGQLFLHGLLLCLLLAIGFACQSNGERHTLFEPVASSESGVVFRNELTFSRELNPYTYRNFFNGGGVAVGDINNDGLVDIYFTGNQVSNRLYLNEGNFIFRDITEQAGVAVKGTWSTGASMVDVNGDGLLDLYVSKSGSPGGKNRHNELFINNGDLTFTEQSEVYGLNITGLATDALFFDYDRDGDLDAYVLNNSLDPLRNSAIKEGLRNQMDPQGGDQLLKNNSISTQPASAAGSTFENVTEQAHIYSSSIGFGLDVAVSDLNSDNWPDIYVTNDFFERDYLYLNNRDGTFSEVLPSVTGSISLSSMGADIADINNDARPDIFVTDMLPEDMSRRKSKTSFEKWDEYNKKVQEGYHHQFVRNTLQLNNGYSRNKTADFSGGNSPLPMVSFSEIGRMAGVEATDWSWSSLIADFNNDGHNDIYVTNGILHDLTDQDYVSDRMNISKLKQVVEKEAPVEVLFEELSSTPLANYLFAGTDSLQFSNKSKAWGLDTPTFSNGAAYADLDNDGDLDLIVNNINEEASLYRNNTNQKETSGNWLSLKLKGKKLNTSAVGAKVTVWSGEETYYREQMPGRGFQSSVDHRIHFGLGKNASVDSMLVVWPGGQYTVMKEVPLNQFLTVEETASGDENREPPPLPEPQFRNFTNRVSIDYIHRENPFRDFERNRLLYRSYASEGPPVCIVDLNGDGRDDLFLGGAKGQSGGVFIQEKDYRFRRISMPSLNEDSDAEDTSCAWFDANGDGQQDLYVGSGSSEFPASSTALADRLYINEGNMEWTKVASALPPSKYEVTSVVRAADFNSDGHIDLFTGSRLKPFAYGLPTDGHLLVNDGGGGFEEQTESLAPDLMKTGLITDASWSDYDNDGDLDLVVVGEWMPVRIFKNHADENAAVSFSEIKGPGGDSRGLWQSVEVVDLDGDGRKDIIAGNIGRNNAFELSTASPLELWINDFDENGSIDPLLAFSEEDEHYPYALRDDFLSRLPGMEPEVPSYKSYSRKSVQQLFDQEKIDESVRQQAVKAESVVLWNLGSDDFVMENLPEEVQQAPVYAIGATEDKEGRKELLLGGDLHDVKPEFGRYDAGYGGLVNVDSNRSLAFVTSLRSGIEFEGEVRAIRRLDTGRMPLFLILRNDGKPWWFVRKQD</sequence>
<dbReference type="Gene3D" id="2.130.10.130">
    <property type="entry name" value="Integrin alpha, N-terminal"/>
    <property type="match status" value="4"/>
</dbReference>
<keyword evidence="1" id="KW-0732">Signal</keyword>
<feature type="domain" description="ASPIC/UnbV" evidence="2">
    <location>
        <begin position="559"/>
        <end position="626"/>
    </location>
</feature>